<feature type="transmembrane region" description="Helical" evidence="1">
    <location>
        <begin position="20"/>
        <end position="38"/>
    </location>
</feature>
<dbReference type="AlphaFoldDB" id="A0AAD0MXT8"/>
<accession>A0AAD0MXT8</accession>
<dbReference type="Proteomes" id="UP000240475">
    <property type="component" value="Chromosome"/>
</dbReference>
<proteinExistence type="predicted"/>
<gene>
    <name evidence="2" type="ORF">DA456_24075</name>
</gene>
<keyword evidence="1" id="KW-0472">Membrane</keyword>
<reference evidence="2 3" key="1">
    <citation type="submission" date="2018-04" db="EMBL/GenBank/DDBJ databases">
        <authorList>
            <person name="Cha J.-S."/>
        </authorList>
    </citation>
    <scope>NUCLEOTIDE SEQUENCE [LARGE SCALE GENOMIC DNA]</scope>
    <source>
        <strain evidence="2 3">LMG5095</strain>
    </source>
</reference>
<dbReference type="EMBL" id="CP028490">
    <property type="protein sequence ID" value="AVX26223.1"/>
    <property type="molecule type" value="Genomic_DNA"/>
</dbReference>
<keyword evidence="1" id="KW-1133">Transmembrane helix</keyword>
<name>A0AAD0MXT8_PSESX</name>
<feature type="transmembrane region" description="Helical" evidence="1">
    <location>
        <begin position="58"/>
        <end position="76"/>
    </location>
</feature>
<protein>
    <submittedName>
        <fullName evidence="2">Uncharacterized protein</fullName>
    </submittedName>
</protein>
<sequence>MTTHLSVYAKYPAMQSERTLALLWMLIATLAVAATFSGSSSFLPEGFGAGPRYFSDHMRLLALVFLGLARFAVLSIPTTENTR</sequence>
<keyword evidence="1" id="KW-0812">Transmembrane</keyword>
<evidence type="ECO:0000313" key="2">
    <source>
        <dbReference type="EMBL" id="AVX26223.1"/>
    </source>
</evidence>
<evidence type="ECO:0000256" key="1">
    <source>
        <dbReference type="SAM" id="Phobius"/>
    </source>
</evidence>
<evidence type="ECO:0000313" key="3">
    <source>
        <dbReference type="Proteomes" id="UP000240475"/>
    </source>
</evidence>
<organism evidence="2 3">
    <name type="scientific">Pseudomonas syringae pv. atrofaciens</name>
    <dbReference type="NCBI Taxonomy" id="192087"/>
    <lineage>
        <taxon>Bacteria</taxon>
        <taxon>Pseudomonadati</taxon>
        <taxon>Pseudomonadota</taxon>
        <taxon>Gammaproteobacteria</taxon>
        <taxon>Pseudomonadales</taxon>
        <taxon>Pseudomonadaceae</taxon>
        <taxon>Pseudomonas</taxon>
        <taxon>Pseudomonas syringae</taxon>
    </lineage>
</organism>